<sequence>MDTRHPWLRRALDLAPLLLLILLVAAFGLIDARVVTPDSLRNVLAQATPVALLGLGAFVVLLTGGIDLSAGVAVAFCSVVMAGRLDAGDPLALALLAGLATMALLGLLNGLLVGYLRVPPFVVTLATMVAVQGATLWVAQKGVLILKSPTLKDIGVGQIAGVPNSVLLVGLIAIGAWGLMRWTRFGLRTYAIGSDPAAAQLAGVPLPRQQLLTYVVAAIFTFLTAVLMISRVPVVTPNLGGTPLLLDAIAAAVLGGTSIFGGRGTVAGVVIGAVIVSLLTNALRVFGVDPSSIDLFKGAIIVLALIADAGIRMLRLRLDEGRIG</sequence>
<evidence type="ECO:0000256" key="2">
    <source>
        <dbReference type="ARBA" id="ARBA00022475"/>
    </source>
</evidence>
<name>A0A211ZHU3_9PROT</name>
<dbReference type="GO" id="GO:0005886">
    <property type="term" value="C:plasma membrane"/>
    <property type="evidence" value="ECO:0007669"/>
    <property type="project" value="UniProtKB-SubCell"/>
</dbReference>
<feature type="transmembrane region" description="Helical" evidence="6">
    <location>
        <begin position="121"/>
        <end position="139"/>
    </location>
</feature>
<keyword evidence="2" id="KW-1003">Cell membrane</keyword>
<dbReference type="GO" id="GO:0022857">
    <property type="term" value="F:transmembrane transporter activity"/>
    <property type="evidence" value="ECO:0007669"/>
    <property type="project" value="InterPro"/>
</dbReference>
<evidence type="ECO:0000256" key="6">
    <source>
        <dbReference type="SAM" id="Phobius"/>
    </source>
</evidence>
<feature type="transmembrane region" description="Helical" evidence="6">
    <location>
        <begin position="295"/>
        <end position="314"/>
    </location>
</feature>
<feature type="transmembrane region" description="Helical" evidence="6">
    <location>
        <begin position="50"/>
        <end position="79"/>
    </location>
</feature>
<evidence type="ECO:0000256" key="4">
    <source>
        <dbReference type="ARBA" id="ARBA00022989"/>
    </source>
</evidence>
<feature type="transmembrane region" description="Helical" evidence="6">
    <location>
        <begin position="266"/>
        <end position="283"/>
    </location>
</feature>
<comment type="caution">
    <text evidence="7">The sequence shown here is derived from an EMBL/GenBank/DDBJ whole genome shotgun (WGS) entry which is preliminary data.</text>
</comment>
<feature type="transmembrane region" description="Helical" evidence="6">
    <location>
        <begin position="91"/>
        <end position="115"/>
    </location>
</feature>
<feature type="transmembrane region" description="Helical" evidence="6">
    <location>
        <begin position="159"/>
        <end position="180"/>
    </location>
</feature>
<accession>A0A211ZHU3</accession>
<feature type="transmembrane region" description="Helical" evidence="6">
    <location>
        <begin position="12"/>
        <end position="30"/>
    </location>
</feature>
<feature type="transmembrane region" description="Helical" evidence="6">
    <location>
        <begin position="211"/>
        <end position="229"/>
    </location>
</feature>
<dbReference type="RefSeq" id="WP_088153276.1">
    <property type="nucleotide sequence ID" value="NZ_NHON01000048.1"/>
</dbReference>
<comment type="subcellular location">
    <subcellularLocation>
        <location evidence="1">Cell membrane</location>
        <topology evidence="1">Multi-pass membrane protein</topology>
    </subcellularLocation>
</comment>
<feature type="transmembrane region" description="Helical" evidence="6">
    <location>
        <begin position="241"/>
        <end position="260"/>
    </location>
</feature>
<dbReference type="OrthoDB" id="5503349at2"/>
<keyword evidence="8" id="KW-1185">Reference proteome</keyword>
<proteinExistence type="predicted"/>
<dbReference type="EMBL" id="NHON01000048">
    <property type="protein sequence ID" value="OWJ64839.1"/>
    <property type="molecule type" value="Genomic_DNA"/>
</dbReference>
<organism evidence="7 8">
    <name type="scientific">Inquilinus limosus</name>
    <dbReference type="NCBI Taxonomy" id="171674"/>
    <lineage>
        <taxon>Bacteria</taxon>
        <taxon>Pseudomonadati</taxon>
        <taxon>Pseudomonadota</taxon>
        <taxon>Alphaproteobacteria</taxon>
        <taxon>Rhodospirillales</taxon>
        <taxon>Rhodospirillaceae</taxon>
        <taxon>Inquilinus</taxon>
    </lineage>
</organism>
<dbReference type="PANTHER" id="PTHR32196">
    <property type="entry name" value="ABC TRANSPORTER PERMEASE PROTEIN YPHD-RELATED-RELATED"/>
    <property type="match status" value="1"/>
</dbReference>
<dbReference type="InterPro" id="IPR001851">
    <property type="entry name" value="ABC_transp_permease"/>
</dbReference>
<dbReference type="STRING" id="1122125.GCA_000423185_04458"/>
<gene>
    <name evidence="7" type="ORF">BWR60_22535</name>
</gene>
<keyword evidence="3 6" id="KW-0812">Transmembrane</keyword>
<evidence type="ECO:0000256" key="3">
    <source>
        <dbReference type="ARBA" id="ARBA00022692"/>
    </source>
</evidence>
<dbReference type="AlphaFoldDB" id="A0A211ZHU3"/>
<evidence type="ECO:0000256" key="1">
    <source>
        <dbReference type="ARBA" id="ARBA00004651"/>
    </source>
</evidence>
<evidence type="ECO:0000256" key="5">
    <source>
        <dbReference type="ARBA" id="ARBA00023136"/>
    </source>
</evidence>
<protein>
    <submittedName>
        <fullName evidence="7">ABC transporter permease</fullName>
    </submittedName>
</protein>
<evidence type="ECO:0000313" key="7">
    <source>
        <dbReference type="EMBL" id="OWJ64839.1"/>
    </source>
</evidence>
<keyword evidence="4 6" id="KW-1133">Transmembrane helix</keyword>
<dbReference type="Pfam" id="PF02653">
    <property type="entry name" value="BPD_transp_2"/>
    <property type="match status" value="1"/>
</dbReference>
<reference evidence="8" key="1">
    <citation type="submission" date="2017-05" db="EMBL/GenBank/DDBJ databases">
        <authorList>
            <person name="Macchi M."/>
            <person name="Festa S."/>
            <person name="Coppotelli B.M."/>
            <person name="Morelli I.S."/>
        </authorList>
    </citation>
    <scope>NUCLEOTIDE SEQUENCE [LARGE SCALE GENOMIC DNA]</scope>
    <source>
        <strain evidence="8">I</strain>
    </source>
</reference>
<dbReference type="CDD" id="cd06579">
    <property type="entry name" value="TM_PBP1_transp_AraH_like"/>
    <property type="match status" value="1"/>
</dbReference>
<evidence type="ECO:0000313" key="8">
    <source>
        <dbReference type="Proteomes" id="UP000196655"/>
    </source>
</evidence>
<keyword evidence="5 6" id="KW-0472">Membrane</keyword>
<dbReference type="Proteomes" id="UP000196655">
    <property type="component" value="Unassembled WGS sequence"/>
</dbReference>